<dbReference type="KEGG" id="bcau:I6G59_01510"/>
<dbReference type="EMBL" id="CAACXN010000015">
    <property type="protein sequence ID" value="VEW13622.1"/>
    <property type="molecule type" value="Genomic_DNA"/>
</dbReference>
<name>A0A161RYN9_9MICO</name>
<dbReference type="STRING" id="33889.AVW13_03695"/>
<dbReference type="EMBL" id="LQQR01000088">
    <property type="protein sequence ID" value="KZE08793.1"/>
    <property type="molecule type" value="Genomic_DNA"/>
</dbReference>
<evidence type="ECO:0000313" key="6">
    <source>
        <dbReference type="Proteomes" id="UP000386281"/>
    </source>
</evidence>
<organism evidence="4 6">
    <name type="scientific">Brevibacterium casei</name>
    <dbReference type="NCBI Taxonomy" id="33889"/>
    <lineage>
        <taxon>Bacteria</taxon>
        <taxon>Bacillati</taxon>
        <taxon>Actinomycetota</taxon>
        <taxon>Actinomycetes</taxon>
        <taxon>Micrococcales</taxon>
        <taxon>Brevibacteriaceae</taxon>
        <taxon>Brevibacterium</taxon>
    </lineage>
</organism>
<reference evidence="4 6" key="3">
    <citation type="submission" date="2019-02" db="EMBL/GenBank/DDBJ databases">
        <authorList>
            <consortium name="Pathogen Informatics"/>
        </authorList>
    </citation>
    <scope>NUCLEOTIDE SEQUENCE [LARGE SCALE GENOMIC DNA]</scope>
    <source>
        <strain evidence="4 6">3012STDY7078520</strain>
    </source>
</reference>
<evidence type="ECO:0000313" key="4">
    <source>
        <dbReference type="EMBL" id="VEW13622.1"/>
    </source>
</evidence>
<gene>
    <name evidence="2" type="ORF">AVW13_03695</name>
    <name evidence="3" type="ORF">I6G59_01510</name>
    <name evidence="4" type="ORF">NCTC12391_01861</name>
</gene>
<dbReference type="Pfam" id="PF01965">
    <property type="entry name" value="DJ-1_PfpI"/>
    <property type="match status" value="1"/>
</dbReference>
<feature type="domain" description="DJ-1/PfpI" evidence="1">
    <location>
        <begin position="7"/>
        <end position="175"/>
    </location>
</feature>
<reference evidence="2" key="2">
    <citation type="submission" date="2016-01" db="EMBL/GenBank/DDBJ databases">
        <authorList>
            <person name="Hong K.W."/>
        </authorList>
    </citation>
    <scope>NUCLEOTIDE SEQUENCE</scope>
    <source>
        <strain evidence="2">M40</strain>
    </source>
</reference>
<dbReference type="InterPro" id="IPR002818">
    <property type="entry name" value="DJ-1/PfpI"/>
</dbReference>
<evidence type="ECO:0000313" key="2">
    <source>
        <dbReference type="EMBL" id="KZE08793.1"/>
    </source>
</evidence>
<evidence type="ECO:0000313" key="3">
    <source>
        <dbReference type="EMBL" id="QPS34048.1"/>
    </source>
</evidence>
<dbReference type="EMBL" id="CP065682">
    <property type="protein sequence ID" value="QPS34048.1"/>
    <property type="molecule type" value="Genomic_DNA"/>
</dbReference>
<proteinExistence type="predicted"/>
<dbReference type="AlphaFoldDB" id="A0A161RYN9"/>
<dbReference type="CDD" id="cd03139">
    <property type="entry name" value="GATase1_PfpI_2"/>
    <property type="match status" value="1"/>
</dbReference>
<dbReference type="PANTHER" id="PTHR43130:SF15">
    <property type="entry name" value="THIJ_PFPI FAMILY PROTEIN (AFU_ORTHOLOGUE AFUA_5G14240)"/>
    <property type="match status" value="1"/>
</dbReference>
<dbReference type="InterPro" id="IPR052158">
    <property type="entry name" value="INH-QAR"/>
</dbReference>
<dbReference type="SUPFAM" id="SSF52317">
    <property type="entry name" value="Class I glutamine amidotransferase-like"/>
    <property type="match status" value="1"/>
</dbReference>
<protein>
    <submittedName>
        <fullName evidence="3">DJ-1/PfpI family protein</fullName>
    </submittedName>
    <submittedName>
        <fullName evidence="2">Thiamine biosynthesis protein ThiJ</fullName>
    </submittedName>
    <submittedName>
        <fullName evidence="4">Transcriptional activator FtrA</fullName>
    </submittedName>
</protein>
<dbReference type="Gene3D" id="3.40.50.880">
    <property type="match status" value="1"/>
</dbReference>
<dbReference type="Proteomes" id="UP000386281">
    <property type="component" value="Unassembled WGS sequence"/>
</dbReference>
<reference evidence="3 7" key="4">
    <citation type="submission" date="2020-12" db="EMBL/GenBank/DDBJ databases">
        <title>FDA dAtabase for Regulatory Grade micrObial Sequences (FDA-ARGOS): Supporting development and validation of Infectious Disease Dx tests.</title>
        <authorList>
            <person name="Sproer C."/>
            <person name="Gronow S."/>
            <person name="Severitt S."/>
            <person name="Schroder I."/>
            <person name="Tallon L."/>
            <person name="Sadzewicz L."/>
            <person name="Zhao X."/>
            <person name="Boylan J."/>
            <person name="Ott S."/>
            <person name="Bowen H."/>
            <person name="Vavikolanu K."/>
            <person name="Mehta A."/>
            <person name="Aluvathingal J."/>
            <person name="Nadendla S."/>
            <person name="Lowell S."/>
            <person name="Myers T."/>
            <person name="Yan Y."/>
            <person name="Sichtig H."/>
        </authorList>
    </citation>
    <scope>NUCLEOTIDE SEQUENCE [LARGE SCALE GENOMIC DNA]</scope>
    <source>
        <strain evidence="3 7">FDAARGOS_902</strain>
    </source>
</reference>
<dbReference type="InterPro" id="IPR029062">
    <property type="entry name" value="Class_I_gatase-like"/>
</dbReference>
<dbReference type="Proteomes" id="UP000076612">
    <property type="component" value="Unassembled WGS sequence"/>
</dbReference>
<sequence>MSPSPRTVGIVLFEGFELLDVFGPVELLSVVPDGFAITYLAASPGPVRSSQGAEVVATDSLSDSLASGSVPDIVLVPGGGGTRGLVDDHDLLDLIAAWASRASVVTSVCTGSAVLAAAGLLEGYRATSNKRAFAWASAQGTDVEWVPHARWVEDRDRWTSSGVAAGMDMTAALIARLVGEEAATTAARTVELEVHSDPDWDPFAEHYGLGM</sequence>
<reference evidence="5" key="1">
    <citation type="submission" date="2016-01" db="EMBL/GenBank/DDBJ databases">
        <title>Draft genome of Chromobacterium sp. F49.</title>
        <authorList>
            <person name="Hong K.W."/>
        </authorList>
    </citation>
    <scope>NUCLEOTIDE SEQUENCE [LARGE SCALE GENOMIC DNA]</scope>
    <source>
        <strain evidence="5">M40</strain>
    </source>
</reference>
<dbReference type="PANTHER" id="PTHR43130">
    <property type="entry name" value="ARAC-FAMILY TRANSCRIPTIONAL REGULATOR"/>
    <property type="match status" value="1"/>
</dbReference>
<evidence type="ECO:0000313" key="7">
    <source>
        <dbReference type="Proteomes" id="UP000594979"/>
    </source>
</evidence>
<evidence type="ECO:0000259" key="1">
    <source>
        <dbReference type="Pfam" id="PF01965"/>
    </source>
</evidence>
<dbReference type="Proteomes" id="UP000594979">
    <property type="component" value="Chromosome"/>
</dbReference>
<accession>A0A161RYN9</accession>
<dbReference type="RefSeq" id="WP_009381026.1">
    <property type="nucleotide sequence ID" value="NZ_CAACXN010000015.1"/>
</dbReference>
<evidence type="ECO:0000313" key="5">
    <source>
        <dbReference type="Proteomes" id="UP000076612"/>
    </source>
</evidence>